<evidence type="ECO:0000313" key="1">
    <source>
        <dbReference type="EMBL" id="CAG8824761.1"/>
    </source>
</evidence>
<protein>
    <submittedName>
        <fullName evidence="1">37068_t:CDS:1</fullName>
    </submittedName>
</protein>
<proteinExistence type="predicted"/>
<reference evidence="1" key="1">
    <citation type="submission" date="2021-06" db="EMBL/GenBank/DDBJ databases">
        <authorList>
            <person name="Kallberg Y."/>
            <person name="Tangrot J."/>
            <person name="Rosling A."/>
        </authorList>
    </citation>
    <scope>NUCLEOTIDE SEQUENCE</scope>
    <source>
        <strain evidence="1">MA461A</strain>
    </source>
</reference>
<sequence>QLYIMAKTYNLYFGKDAKPVEYYKPTTPEKALQDLIDNPDAWEQYLKNHEDAINLLREKWDNLVKEKTAITILSNSRKKKVEEFEKFLKEVLGYNNMDEIKTALDGQKLPNILTSANTTIKTLKTNEIKLKGDIAFLQNQNANMVDRTDLKDAVEAKKKAVNDLGNLQNLYTPLKDKIDGLNNK</sequence>
<organism evidence="1 2">
    <name type="scientific">Racocetra persica</name>
    <dbReference type="NCBI Taxonomy" id="160502"/>
    <lineage>
        <taxon>Eukaryota</taxon>
        <taxon>Fungi</taxon>
        <taxon>Fungi incertae sedis</taxon>
        <taxon>Mucoromycota</taxon>
        <taxon>Glomeromycotina</taxon>
        <taxon>Glomeromycetes</taxon>
        <taxon>Diversisporales</taxon>
        <taxon>Gigasporaceae</taxon>
        <taxon>Racocetra</taxon>
    </lineage>
</organism>
<feature type="non-terminal residue" evidence="1">
    <location>
        <position position="1"/>
    </location>
</feature>
<dbReference type="Proteomes" id="UP000789920">
    <property type="component" value="Unassembled WGS sequence"/>
</dbReference>
<accession>A0ACA9S4C5</accession>
<keyword evidence="2" id="KW-1185">Reference proteome</keyword>
<dbReference type="EMBL" id="CAJVQC010089426">
    <property type="protein sequence ID" value="CAG8824761.1"/>
    <property type="molecule type" value="Genomic_DNA"/>
</dbReference>
<name>A0ACA9S4C5_9GLOM</name>
<comment type="caution">
    <text evidence="1">The sequence shown here is derived from an EMBL/GenBank/DDBJ whole genome shotgun (WGS) entry which is preliminary data.</text>
</comment>
<gene>
    <name evidence="1" type="ORF">RPERSI_LOCUS26325</name>
</gene>
<evidence type="ECO:0000313" key="2">
    <source>
        <dbReference type="Proteomes" id="UP000789920"/>
    </source>
</evidence>